<dbReference type="EMBL" id="NGDO01000017">
    <property type="protein sequence ID" value="OTM00042.1"/>
    <property type="molecule type" value="Genomic_DNA"/>
</dbReference>
<dbReference type="RefSeq" id="WP_004703700.1">
    <property type="nucleotide sequence ID" value="NZ_JBEADV010000036.1"/>
</dbReference>
<proteinExistence type="predicted"/>
<accession>A0AB36M4N3</accession>
<organism evidence="1 2">
    <name type="scientific">Acinetobacter nosocomialis</name>
    <dbReference type="NCBI Taxonomy" id="106654"/>
    <lineage>
        <taxon>Bacteria</taxon>
        <taxon>Pseudomonadati</taxon>
        <taxon>Pseudomonadota</taxon>
        <taxon>Gammaproteobacteria</taxon>
        <taxon>Moraxellales</taxon>
        <taxon>Moraxellaceae</taxon>
        <taxon>Acinetobacter</taxon>
        <taxon>Acinetobacter calcoaceticus/baumannii complex</taxon>
    </lineage>
</organism>
<dbReference type="AlphaFoldDB" id="A0AB36M4N3"/>
<name>A0AB36M4N3_ACINO</name>
<protein>
    <submittedName>
        <fullName evidence="1">Phage tail protein</fullName>
    </submittedName>
</protein>
<sequence>MNTQNQNTEIETQPTELEVQQAENQKAINPDVEVIYLDKPLKMGSMEITQLDIRKPNVMALQGVKITDLIQGDVTAICTVIPRVSSPTLTKAQINQLEPSDLAQIGAALMLFLQPSSVRVSILQQQ</sequence>
<dbReference type="Proteomes" id="UP000194767">
    <property type="component" value="Unassembled WGS sequence"/>
</dbReference>
<comment type="caution">
    <text evidence="1">The sequence shown here is derived from an EMBL/GenBank/DDBJ whole genome shotgun (WGS) entry which is preliminary data.</text>
</comment>
<evidence type="ECO:0000313" key="2">
    <source>
        <dbReference type="Proteomes" id="UP000194767"/>
    </source>
</evidence>
<dbReference type="Pfam" id="PF10109">
    <property type="entry name" value="Phage_TAC_7"/>
    <property type="match status" value="1"/>
</dbReference>
<dbReference type="InterPro" id="IPR019289">
    <property type="entry name" value="Phage_tail_E/E"/>
</dbReference>
<gene>
    <name evidence="1" type="ORF">B9X58_03270</name>
</gene>
<reference evidence="1 2" key="1">
    <citation type="submission" date="2017-05" db="EMBL/GenBank/DDBJ databases">
        <authorList>
            <person name="Kreiswirth B."/>
            <person name="Manca C."/>
            <person name="Chen L."/>
            <person name="Evans S."/>
            <person name="Fowler V."/>
            <person name="Patel R."/>
            <person name="Chambers H."/>
            <person name="Bonomo R."/>
            <person name="Paul V."/>
            <person name="Sankar J."/>
            <person name="Gaind R."/>
            <person name="Ray P."/>
            <person name="Gautam V."/>
            <person name="Biswal M."/>
            <person name="Datta S."/>
            <person name="Walia K."/>
            <person name="Adams M."/>
            <person name="Nelson K."/>
            <person name="Sutton G."/>
            <person name="Fouts D."/>
            <person name="Hujer K."/>
            <person name="Hujer A."/>
        </authorList>
    </citation>
    <scope>NUCLEOTIDE SEQUENCE [LARGE SCALE GENOMIC DNA]</scope>
    <source>
        <strain evidence="1 2">PR324</strain>
    </source>
</reference>
<evidence type="ECO:0000313" key="1">
    <source>
        <dbReference type="EMBL" id="OTM00042.1"/>
    </source>
</evidence>